<organism evidence="1 2">
    <name type="scientific">Seminavis robusta</name>
    <dbReference type="NCBI Taxonomy" id="568900"/>
    <lineage>
        <taxon>Eukaryota</taxon>
        <taxon>Sar</taxon>
        <taxon>Stramenopiles</taxon>
        <taxon>Ochrophyta</taxon>
        <taxon>Bacillariophyta</taxon>
        <taxon>Bacillariophyceae</taxon>
        <taxon>Bacillariophycidae</taxon>
        <taxon>Naviculales</taxon>
        <taxon>Naviculaceae</taxon>
        <taxon>Seminavis</taxon>
    </lineage>
</organism>
<sequence>MHTNYLKAWKKRQKQPHFFHIATDAQYCHQCYLQPCSARLLDNQLEFDACIMKDLAEMTEEEYREKLRLYYRAQLVKLQGKRTINRQMPTNNDIPLCAKKLTAKIASIEAGGYDSLFEERNPFSSSLKATKAPTGTCTDTVEYLSESEEEACFE</sequence>
<comment type="caution">
    <text evidence="1">The sequence shown here is derived from an EMBL/GenBank/DDBJ whole genome shotgun (WGS) entry which is preliminary data.</text>
</comment>
<evidence type="ECO:0000313" key="1">
    <source>
        <dbReference type="EMBL" id="CAB9521874.1"/>
    </source>
</evidence>
<gene>
    <name evidence="1" type="ORF">SEMRO_1243_G255561.1</name>
</gene>
<dbReference type="AlphaFoldDB" id="A0A9N8EKR3"/>
<dbReference type="Proteomes" id="UP001153069">
    <property type="component" value="Unassembled WGS sequence"/>
</dbReference>
<dbReference type="EMBL" id="CAICTM010001241">
    <property type="protein sequence ID" value="CAB9521874.1"/>
    <property type="molecule type" value="Genomic_DNA"/>
</dbReference>
<evidence type="ECO:0000313" key="2">
    <source>
        <dbReference type="Proteomes" id="UP001153069"/>
    </source>
</evidence>
<keyword evidence="2" id="KW-1185">Reference proteome</keyword>
<name>A0A9N8EKR3_9STRA</name>
<protein>
    <submittedName>
        <fullName evidence="1">Uncharacterized protein</fullName>
    </submittedName>
</protein>
<accession>A0A9N8EKR3</accession>
<proteinExistence type="predicted"/>
<reference evidence="1" key="1">
    <citation type="submission" date="2020-06" db="EMBL/GenBank/DDBJ databases">
        <authorList>
            <consortium name="Plant Systems Biology data submission"/>
        </authorList>
    </citation>
    <scope>NUCLEOTIDE SEQUENCE</scope>
    <source>
        <strain evidence="1">D6</strain>
    </source>
</reference>